<dbReference type="InterPro" id="IPR032675">
    <property type="entry name" value="LRR_dom_sf"/>
</dbReference>
<dbReference type="Gene3D" id="3.80.10.10">
    <property type="entry name" value="Ribonuclease Inhibitor"/>
    <property type="match status" value="1"/>
</dbReference>
<proteinExistence type="predicted"/>
<dbReference type="PANTHER" id="PTHR38926">
    <property type="entry name" value="F-BOX DOMAIN CONTAINING PROTEIN, EXPRESSED"/>
    <property type="match status" value="1"/>
</dbReference>
<comment type="caution">
    <text evidence="2">The sequence shown here is derived from an EMBL/GenBank/DDBJ whole genome shotgun (WGS) entry which is preliminary data.</text>
</comment>
<feature type="region of interest" description="Disordered" evidence="1">
    <location>
        <begin position="479"/>
        <end position="518"/>
    </location>
</feature>
<dbReference type="EMBL" id="JBAHYK010001308">
    <property type="protein sequence ID" value="KAL0568564.1"/>
    <property type="molecule type" value="Genomic_DNA"/>
</dbReference>
<evidence type="ECO:0000256" key="1">
    <source>
        <dbReference type="SAM" id="MobiDB-lite"/>
    </source>
</evidence>
<evidence type="ECO:0000313" key="2">
    <source>
        <dbReference type="EMBL" id="KAL0568564.1"/>
    </source>
</evidence>
<sequence length="610" mass="68593">MAPPQAIKMALPGLFVQTEIAQLISSGRQVPSELLPWINTFLETSTKTIAHHRSELRRLRHIESQLSSLLAPIRRLPPEVLSRIFIFLVEENNFYSEEVEQSHSEASQIGLVCTYWRKVSLDTPEIWGRLRVEVEFDNPPPPVMAERLVLHIQRAREFPLELQLHVIDSGGNACPDTRTWDEITMPILQVLDPFTHHVRNLELVVIWEGSLSSECLFSIVPTRFSALRSLSIRFYNEMDWGYSSFVLLDKSETASMIEDLEDGCPSLQSFSFVHAYNCGGTMTGLEPIFNISQRLTELRVRVHAIIPLFALRALPNLSSAHFILSLNAEWEEAVDSPESGVVYGHIKLQHLSIDFNDDNTVEKPTTAFIALCKIFRGLQCPSLLSLSIEASGIRSNTALRSKRNGYPEFFTSAIMSLLESTTSLTSLALIHIPVVLDTSLIDILSSTAITDLLELVLKEPRKCQRSFLTDAFFDFLAGEGNNDGPESPKKDSDNGREQSDNSRAKDTDSSEESLPDNHAISEAKKEVLATSIPLQNLKRLCLWTSRFDPTTQERFEEMLYTRAQAEFGPGSVRLEIQDGKNELRVKESEGLERIEEECANMAVVVCGTED</sequence>
<evidence type="ECO:0008006" key="4">
    <source>
        <dbReference type="Google" id="ProtNLM"/>
    </source>
</evidence>
<protein>
    <recommendedName>
        <fullName evidence="4">F-box domain-containing protein</fullName>
    </recommendedName>
</protein>
<gene>
    <name evidence="2" type="ORF">V5O48_013419</name>
</gene>
<evidence type="ECO:0000313" key="3">
    <source>
        <dbReference type="Proteomes" id="UP001465976"/>
    </source>
</evidence>
<accession>A0ABR3F0J3</accession>
<name>A0ABR3F0J3_9AGAR</name>
<dbReference type="SUPFAM" id="SSF52047">
    <property type="entry name" value="RNI-like"/>
    <property type="match status" value="1"/>
</dbReference>
<dbReference type="Gene3D" id="1.20.1280.50">
    <property type="match status" value="1"/>
</dbReference>
<reference evidence="2 3" key="1">
    <citation type="submission" date="2024-02" db="EMBL/GenBank/DDBJ databases">
        <title>A draft genome for the cacao thread blight pathogen Marasmius crinis-equi.</title>
        <authorList>
            <person name="Cohen S.P."/>
            <person name="Baruah I.K."/>
            <person name="Amoako-Attah I."/>
            <person name="Bukari Y."/>
            <person name="Meinhardt L.W."/>
            <person name="Bailey B.A."/>
        </authorList>
    </citation>
    <scope>NUCLEOTIDE SEQUENCE [LARGE SCALE GENOMIC DNA]</scope>
    <source>
        <strain evidence="2 3">GH-76</strain>
    </source>
</reference>
<organism evidence="2 3">
    <name type="scientific">Marasmius crinis-equi</name>
    <dbReference type="NCBI Taxonomy" id="585013"/>
    <lineage>
        <taxon>Eukaryota</taxon>
        <taxon>Fungi</taxon>
        <taxon>Dikarya</taxon>
        <taxon>Basidiomycota</taxon>
        <taxon>Agaricomycotina</taxon>
        <taxon>Agaricomycetes</taxon>
        <taxon>Agaricomycetidae</taxon>
        <taxon>Agaricales</taxon>
        <taxon>Marasmiineae</taxon>
        <taxon>Marasmiaceae</taxon>
        <taxon>Marasmius</taxon>
    </lineage>
</organism>
<dbReference type="Proteomes" id="UP001465976">
    <property type="component" value="Unassembled WGS sequence"/>
</dbReference>
<keyword evidence="3" id="KW-1185">Reference proteome</keyword>
<dbReference type="PANTHER" id="PTHR38926:SF5">
    <property type="entry name" value="F-BOX AND LEUCINE-RICH REPEAT PROTEIN 6"/>
    <property type="match status" value="1"/>
</dbReference>
<feature type="compositionally biased region" description="Basic and acidic residues" evidence="1">
    <location>
        <begin position="486"/>
        <end position="508"/>
    </location>
</feature>